<dbReference type="Proteomes" id="UP001348817">
    <property type="component" value="Plasmid pFA1"/>
</dbReference>
<evidence type="ECO:0000256" key="8">
    <source>
        <dbReference type="SAM" id="Phobius"/>
    </source>
</evidence>
<evidence type="ECO:0000256" key="3">
    <source>
        <dbReference type="ARBA" id="ARBA00022553"/>
    </source>
</evidence>
<feature type="transmembrane region" description="Helical" evidence="8">
    <location>
        <begin position="131"/>
        <end position="149"/>
    </location>
</feature>
<dbReference type="GO" id="GO:0005524">
    <property type="term" value="F:ATP binding"/>
    <property type="evidence" value="ECO:0007669"/>
    <property type="project" value="UniProtKB-KW"/>
</dbReference>
<keyword evidence="11" id="KW-0614">Plasmid</keyword>
<evidence type="ECO:0000259" key="9">
    <source>
        <dbReference type="Pfam" id="PF02518"/>
    </source>
</evidence>
<keyword evidence="8" id="KW-1133">Transmembrane helix</keyword>
<feature type="domain" description="Signal transduction histidine kinase subgroup 2 dimerisation and phosphoacceptor" evidence="10">
    <location>
        <begin position="199"/>
        <end position="272"/>
    </location>
</feature>
<dbReference type="PANTHER" id="PTHR41523:SF8">
    <property type="entry name" value="ETHYLENE RESPONSE SENSOR PROTEIN"/>
    <property type="match status" value="1"/>
</dbReference>
<geneLocation type="plasmid" evidence="11 12">
    <name>pFA1</name>
</geneLocation>
<dbReference type="SUPFAM" id="SSF55874">
    <property type="entry name" value="ATPase domain of HSP90 chaperone/DNA topoisomerase II/histidine kinase"/>
    <property type="match status" value="1"/>
</dbReference>
<evidence type="ECO:0000259" key="10">
    <source>
        <dbReference type="Pfam" id="PF07568"/>
    </source>
</evidence>
<keyword evidence="8" id="KW-0812">Transmembrane</keyword>
<organism evidence="11 12">
    <name type="scientific">Fulvitalea axinellae</name>
    <dbReference type="NCBI Taxonomy" id="1182444"/>
    <lineage>
        <taxon>Bacteria</taxon>
        <taxon>Pseudomonadati</taxon>
        <taxon>Bacteroidota</taxon>
        <taxon>Cytophagia</taxon>
        <taxon>Cytophagales</taxon>
        <taxon>Persicobacteraceae</taxon>
        <taxon>Fulvitalea</taxon>
    </lineage>
</organism>
<accession>A0AAU9CGV7</accession>
<evidence type="ECO:0000313" key="12">
    <source>
        <dbReference type="Proteomes" id="UP001348817"/>
    </source>
</evidence>
<dbReference type="Gene3D" id="3.30.565.10">
    <property type="entry name" value="Histidine kinase-like ATPase, C-terminal domain"/>
    <property type="match status" value="1"/>
</dbReference>
<keyword evidence="12" id="KW-1185">Reference proteome</keyword>
<feature type="transmembrane region" description="Helical" evidence="8">
    <location>
        <begin position="155"/>
        <end position="175"/>
    </location>
</feature>
<feature type="transmembrane region" description="Helical" evidence="8">
    <location>
        <begin position="55"/>
        <end position="73"/>
    </location>
</feature>
<dbReference type="AlphaFoldDB" id="A0AAU9CGV7"/>
<evidence type="ECO:0000256" key="4">
    <source>
        <dbReference type="ARBA" id="ARBA00022679"/>
    </source>
</evidence>
<feature type="transmembrane region" description="Helical" evidence="8">
    <location>
        <begin position="26"/>
        <end position="49"/>
    </location>
</feature>
<evidence type="ECO:0000313" key="11">
    <source>
        <dbReference type="EMBL" id="BDD11406.1"/>
    </source>
</evidence>
<dbReference type="EMBL" id="AP025315">
    <property type="protein sequence ID" value="BDD11406.1"/>
    <property type="molecule type" value="Genomic_DNA"/>
</dbReference>
<evidence type="ECO:0000256" key="6">
    <source>
        <dbReference type="ARBA" id="ARBA00022777"/>
    </source>
</evidence>
<keyword evidence="3" id="KW-0597">Phosphoprotein</keyword>
<dbReference type="EC" id="2.7.13.3" evidence="2"/>
<name>A0AAU9CGV7_9BACT</name>
<feature type="domain" description="Histidine kinase/HSP90-like ATPase" evidence="9">
    <location>
        <begin position="299"/>
        <end position="386"/>
    </location>
</feature>
<dbReference type="PANTHER" id="PTHR41523">
    <property type="entry name" value="TWO-COMPONENT SYSTEM SENSOR PROTEIN"/>
    <property type="match status" value="1"/>
</dbReference>
<dbReference type="GO" id="GO:0004673">
    <property type="term" value="F:protein histidine kinase activity"/>
    <property type="evidence" value="ECO:0007669"/>
    <property type="project" value="UniProtKB-EC"/>
</dbReference>
<dbReference type="InterPro" id="IPR003594">
    <property type="entry name" value="HATPase_dom"/>
</dbReference>
<comment type="catalytic activity">
    <reaction evidence="1">
        <text>ATP + protein L-histidine = ADP + protein N-phospho-L-histidine.</text>
        <dbReference type="EC" id="2.7.13.3"/>
    </reaction>
</comment>
<dbReference type="Pfam" id="PF07568">
    <property type="entry name" value="HisKA_2"/>
    <property type="match status" value="1"/>
</dbReference>
<feature type="transmembrane region" description="Helical" evidence="8">
    <location>
        <begin position="106"/>
        <end position="124"/>
    </location>
</feature>
<keyword evidence="4" id="KW-0808">Transferase</keyword>
<keyword evidence="7" id="KW-0067">ATP-binding</keyword>
<evidence type="ECO:0000256" key="7">
    <source>
        <dbReference type="ARBA" id="ARBA00022840"/>
    </source>
</evidence>
<keyword evidence="8" id="KW-0472">Membrane</keyword>
<evidence type="ECO:0000256" key="2">
    <source>
        <dbReference type="ARBA" id="ARBA00012438"/>
    </source>
</evidence>
<keyword evidence="6" id="KW-0418">Kinase</keyword>
<keyword evidence="5" id="KW-0547">Nucleotide-binding</keyword>
<dbReference type="Pfam" id="PF02518">
    <property type="entry name" value="HATPase_c"/>
    <property type="match status" value="1"/>
</dbReference>
<reference evidence="11 12" key="1">
    <citation type="submission" date="2021-12" db="EMBL/GenBank/DDBJ databases">
        <title>Genome sequencing of bacteria with rrn-lacking chromosome and rrn-plasmid.</title>
        <authorList>
            <person name="Anda M."/>
            <person name="Iwasaki W."/>
        </authorList>
    </citation>
    <scope>NUCLEOTIDE SEQUENCE [LARGE SCALE GENOMIC DNA]</scope>
    <source>
        <strain evidence="11 12">DSM 100852</strain>
        <plasmid evidence="11 12">pFA1</plasmid>
    </source>
</reference>
<dbReference type="InterPro" id="IPR036890">
    <property type="entry name" value="HATPase_C_sf"/>
</dbReference>
<protein>
    <recommendedName>
        <fullName evidence="2">histidine kinase</fullName>
        <ecNumber evidence="2">2.7.13.3</ecNumber>
    </recommendedName>
</protein>
<evidence type="ECO:0000256" key="1">
    <source>
        <dbReference type="ARBA" id="ARBA00000085"/>
    </source>
</evidence>
<proteinExistence type="predicted"/>
<dbReference type="InterPro" id="IPR011495">
    <property type="entry name" value="Sig_transdc_His_kin_sub2_dim/P"/>
</dbReference>
<evidence type="ECO:0000256" key="5">
    <source>
        <dbReference type="ARBA" id="ARBA00022741"/>
    </source>
</evidence>
<gene>
    <name evidence="11" type="ORF">FUAX_38380</name>
</gene>
<dbReference type="KEGG" id="fax:FUAX_38380"/>
<dbReference type="Gene3D" id="3.30.450.20">
    <property type="entry name" value="PAS domain"/>
    <property type="match status" value="1"/>
</dbReference>
<sequence length="400" mass="46275">MFLKHLKRIVYTGFDQNLPTIEKRKVLWFNFVSYFILCVVAFYCFKNYLLGQPEFATAEAFFLVFIVFSIHSHAKKRYQIARLTICLALLFFLFLLNVYLSPSFPGRIYIYYNLAVIILSVFLIDNSRITLFIWFCTIALCLAPQYLFSKEHYHYKTHIHTVILFSFTYFAMNFYKGITLRYQKQLEEKNEENELLLGEVHHRVKNNLQLITSMLRLRERQLTSDKAKKLIGESREQIKAIATAHESLYKKNMGDLLDMNEYVKQLVADTREALGDTAITWKSHIDIGRLFLNADTAVPIGLILNELITNSLKYAKPIRQEVLRIEVKVSEIDGLVQLTYSDNGTPAPEMADALEAGSKRGFGMKLIRSLCRQLGADVNVSTENGLVYDFIFNTQQTVEA</sequence>
<feature type="transmembrane region" description="Helical" evidence="8">
    <location>
        <begin position="80"/>
        <end position="100"/>
    </location>
</feature>